<dbReference type="EMBL" id="KV453916">
    <property type="protein sequence ID" value="ODV77130.1"/>
    <property type="molecule type" value="Genomic_DNA"/>
</dbReference>
<dbReference type="RefSeq" id="XP_020062252.1">
    <property type="nucleotide sequence ID" value="XM_020208125.1"/>
</dbReference>
<evidence type="ECO:0000313" key="1">
    <source>
        <dbReference type="EMBL" id="ODV77130.1"/>
    </source>
</evidence>
<name>A0A1E4SC89_9ASCO</name>
<proteinExistence type="predicted"/>
<evidence type="ECO:0000313" key="2">
    <source>
        <dbReference type="Proteomes" id="UP000094285"/>
    </source>
</evidence>
<sequence length="67" mass="7670">MYWCLQNPHGSSVEVQQALGISLHNIASLRVLQRVPLQSYSSKLLSTSYQVQFLKFILAPTFARLKY</sequence>
<organism evidence="1 2">
    <name type="scientific">Suhomyces tanzawaensis NRRL Y-17324</name>
    <dbReference type="NCBI Taxonomy" id="984487"/>
    <lineage>
        <taxon>Eukaryota</taxon>
        <taxon>Fungi</taxon>
        <taxon>Dikarya</taxon>
        <taxon>Ascomycota</taxon>
        <taxon>Saccharomycotina</taxon>
        <taxon>Pichiomycetes</taxon>
        <taxon>Debaryomycetaceae</taxon>
        <taxon>Suhomyces</taxon>
    </lineage>
</organism>
<keyword evidence="2" id="KW-1185">Reference proteome</keyword>
<accession>A0A1E4SC89</accession>
<protein>
    <submittedName>
        <fullName evidence="1">Uncharacterized protein</fullName>
    </submittedName>
</protein>
<gene>
    <name evidence="1" type="ORF">CANTADRAFT_27495</name>
</gene>
<dbReference type="Proteomes" id="UP000094285">
    <property type="component" value="Unassembled WGS sequence"/>
</dbReference>
<reference evidence="2" key="1">
    <citation type="submission" date="2016-05" db="EMBL/GenBank/DDBJ databases">
        <title>Comparative genomics of biotechnologically important yeasts.</title>
        <authorList>
            <consortium name="DOE Joint Genome Institute"/>
            <person name="Riley R."/>
            <person name="Haridas S."/>
            <person name="Wolfe K.H."/>
            <person name="Lopes M.R."/>
            <person name="Hittinger C.T."/>
            <person name="Goker M."/>
            <person name="Salamov A."/>
            <person name="Wisecaver J."/>
            <person name="Long T.M."/>
            <person name="Aerts A.L."/>
            <person name="Barry K."/>
            <person name="Choi C."/>
            <person name="Clum A."/>
            <person name="Coughlan A.Y."/>
            <person name="Deshpande S."/>
            <person name="Douglass A.P."/>
            <person name="Hanson S.J."/>
            <person name="Klenk H.-P."/>
            <person name="Labutti K."/>
            <person name="Lapidus A."/>
            <person name="Lindquist E."/>
            <person name="Lipzen A."/>
            <person name="Meier-Kolthoff J.P."/>
            <person name="Ohm R.A."/>
            <person name="Otillar R.P."/>
            <person name="Pangilinan J."/>
            <person name="Peng Y."/>
            <person name="Rokas A."/>
            <person name="Rosa C.A."/>
            <person name="Scheuner C."/>
            <person name="Sibirny A.A."/>
            <person name="Slot J.C."/>
            <person name="Stielow J.B."/>
            <person name="Sun H."/>
            <person name="Kurtzman C.P."/>
            <person name="Blackwell M."/>
            <person name="Grigoriev I.V."/>
            <person name="Jeffries T.W."/>
        </authorList>
    </citation>
    <scope>NUCLEOTIDE SEQUENCE [LARGE SCALE GENOMIC DNA]</scope>
    <source>
        <strain evidence="2">NRRL Y-17324</strain>
    </source>
</reference>
<dbReference type="GeneID" id="30982262"/>
<dbReference type="AlphaFoldDB" id="A0A1E4SC89"/>